<dbReference type="PANTHER" id="PTHR40254:SF1">
    <property type="entry name" value="BLR0577 PROTEIN"/>
    <property type="match status" value="1"/>
</dbReference>
<evidence type="ECO:0000313" key="3">
    <source>
        <dbReference type="Proteomes" id="UP000305675"/>
    </source>
</evidence>
<dbReference type="OrthoDB" id="6309046at2"/>
<evidence type="ECO:0000313" key="2">
    <source>
        <dbReference type="EMBL" id="TKB54968.1"/>
    </source>
</evidence>
<organism evidence="2 3">
    <name type="scientific">Ferrimonas aestuarii</name>
    <dbReference type="NCBI Taxonomy" id="2569539"/>
    <lineage>
        <taxon>Bacteria</taxon>
        <taxon>Pseudomonadati</taxon>
        <taxon>Pseudomonadota</taxon>
        <taxon>Gammaproteobacteria</taxon>
        <taxon>Alteromonadales</taxon>
        <taxon>Ferrimonadaceae</taxon>
        <taxon>Ferrimonas</taxon>
    </lineage>
</organism>
<dbReference type="PANTHER" id="PTHR40254">
    <property type="entry name" value="BLR0577 PROTEIN"/>
    <property type="match status" value="1"/>
</dbReference>
<reference evidence="2 3" key="1">
    <citation type="submission" date="2019-04" db="EMBL/GenBank/DDBJ databases">
        <authorList>
            <person name="Hwang J.C."/>
        </authorList>
    </citation>
    <scope>NUCLEOTIDE SEQUENCE [LARGE SCALE GENOMIC DNA]</scope>
    <source>
        <strain evidence="2 3">IMCC35002</strain>
    </source>
</reference>
<keyword evidence="3" id="KW-1185">Reference proteome</keyword>
<dbReference type="EMBL" id="SWCJ01000006">
    <property type="protein sequence ID" value="TKB54968.1"/>
    <property type="molecule type" value="Genomic_DNA"/>
</dbReference>
<evidence type="ECO:0000259" key="1">
    <source>
        <dbReference type="Pfam" id="PF13454"/>
    </source>
</evidence>
<dbReference type="Gene3D" id="3.50.50.60">
    <property type="entry name" value="FAD/NAD(P)-binding domain"/>
    <property type="match status" value="1"/>
</dbReference>
<dbReference type="Proteomes" id="UP000305675">
    <property type="component" value="Unassembled WGS sequence"/>
</dbReference>
<protein>
    <submittedName>
        <fullName evidence="2">Response regulator</fullName>
    </submittedName>
</protein>
<dbReference type="Pfam" id="PF13454">
    <property type="entry name" value="NAD_binding_9"/>
    <property type="match status" value="1"/>
</dbReference>
<dbReference type="InterPro" id="IPR038732">
    <property type="entry name" value="HpyO/CreE_NAD-binding"/>
</dbReference>
<gene>
    <name evidence="2" type="ORF">FCL42_10390</name>
</gene>
<comment type="caution">
    <text evidence="2">The sequence shown here is derived from an EMBL/GenBank/DDBJ whole genome shotgun (WGS) entry which is preliminary data.</text>
</comment>
<dbReference type="InterPro" id="IPR036188">
    <property type="entry name" value="FAD/NAD-bd_sf"/>
</dbReference>
<dbReference type="InterPro" id="IPR052189">
    <property type="entry name" value="L-asp_N-monooxygenase_NS-form"/>
</dbReference>
<accession>A0A4U1BNW4</accession>
<dbReference type="SUPFAM" id="SSF51905">
    <property type="entry name" value="FAD/NAD(P)-binding domain"/>
    <property type="match status" value="1"/>
</dbReference>
<dbReference type="RefSeq" id="WP_136863354.1">
    <property type="nucleotide sequence ID" value="NZ_SWCJ01000006.1"/>
</dbReference>
<dbReference type="AlphaFoldDB" id="A0A4U1BNW4"/>
<name>A0A4U1BNW4_9GAMM</name>
<feature type="domain" description="FAD-dependent urate hydroxylase HpyO/Asp monooxygenase CreE-like FAD/NAD(P)-binding" evidence="1">
    <location>
        <begin position="8"/>
        <end position="173"/>
    </location>
</feature>
<sequence>MTVVKIGIVGAGPRGLSALERVLAFGLNHPERALKITLFDPSMAGPGCHHIHQPDYLLVNTIAEQITMFADESVKQAGAVIQGPNFYQWLSSLTPEEGRPENLRVDGYYSRRLFGRYLNWVFLYLQDLAPANVQIVHQQCEVVDIERHQDAWVVMDELGERHHQDRLVLATGHTKPKAEQPQHDLVIEDPYPVDTQLQGITPDMTVAIQGMGLTMCDVVAELTEGRGGQFVRSPVDKSLRYLASGQEPKLMAFSRSGLPLTGRAANQKHENQQYQGRFLTFEAVEQLRQQGQIDFVNELFPLLWLDMEYAYYHAYLKEKQGVIAAQRFANEFLFSDASGRQALISSRIPATDQLSWQDMVSPIPQSVLASPQQFDHWLMAYLREDLHQANKGNVDSAFKAACDVLRDLRDPIRNAIDFAGLTPESQRWFNLSFVPVMNRIAVGPPKERIEQMLALIDAGILRINLGPDVLFETSSDGAKLSLHSARWPEARHQADRLVKAKIAMPTPGQDQPPLWRNLIRRGYARPFYNRDYHPGGIEVTCDLQLVDGNGRPVPDMWALGMPTEGSKFYTFIVPRPGVNSTAIVDAGRVVAQMMALKSSQPEEAMA</sequence>
<proteinExistence type="predicted"/>